<accession>F6G3Q2</accession>
<dbReference type="Proteomes" id="UP000007953">
    <property type="component" value="Chromosome"/>
</dbReference>
<name>F6G3Q2_RALS8</name>
<proteinExistence type="predicted"/>
<sequence>MLERTLCFRRHVRSPVGTCVRVSRRSSRVNHRQRRVMLFILRWEIGLFDDHAAKKLRAVPAS</sequence>
<dbReference type="PATRIC" id="fig|1031711.3.peg.2531"/>
<dbReference type="AlphaFoldDB" id="F6G3Q2"/>
<dbReference type="KEGG" id="rsn:RSPO_c02592"/>
<reference evidence="1 2" key="1">
    <citation type="journal article" date="2011" name="J. Bacteriol.">
        <title>Complete genome sequence of the plant pathogen Ralstonia solanacearum strain Po82.</title>
        <authorList>
            <person name="Xu J."/>
            <person name="Zheng H.J."/>
            <person name="Liu L."/>
            <person name="Pan Z.C."/>
            <person name="Prior P."/>
            <person name="Tang B."/>
            <person name="Xu J.S."/>
            <person name="Zhang H."/>
            <person name="Tian Q."/>
            <person name="Zhang L.Q."/>
            <person name="Feng J."/>
        </authorList>
    </citation>
    <scope>NUCLEOTIDE SEQUENCE [LARGE SCALE GENOMIC DNA]</scope>
    <source>
        <strain evidence="1 2">Po82</strain>
    </source>
</reference>
<protein>
    <submittedName>
        <fullName evidence="1">Uncharacterized protein</fullName>
    </submittedName>
</protein>
<dbReference type="EMBL" id="CP002819">
    <property type="protein sequence ID" value="AEG69886.1"/>
    <property type="molecule type" value="Genomic_DNA"/>
</dbReference>
<evidence type="ECO:0000313" key="2">
    <source>
        <dbReference type="Proteomes" id="UP000007953"/>
    </source>
</evidence>
<evidence type="ECO:0000313" key="1">
    <source>
        <dbReference type="EMBL" id="AEG69886.1"/>
    </source>
</evidence>
<gene>
    <name evidence="1" type="ordered locus">RSPO_c02592</name>
</gene>
<dbReference type="HOGENOM" id="CLU_2901001_0_0_4"/>
<organism evidence="1 2">
    <name type="scientific">Ralstonia solanacearum (strain Po82)</name>
    <dbReference type="NCBI Taxonomy" id="1031711"/>
    <lineage>
        <taxon>Bacteria</taxon>
        <taxon>Pseudomonadati</taxon>
        <taxon>Pseudomonadota</taxon>
        <taxon>Betaproteobacteria</taxon>
        <taxon>Burkholderiales</taxon>
        <taxon>Burkholderiaceae</taxon>
        <taxon>Ralstonia</taxon>
        <taxon>Ralstonia solanacearum species complex</taxon>
    </lineage>
</organism>